<dbReference type="Proteomes" id="UP000294843">
    <property type="component" value="Unassembled WGS sequence"/>
</dbReference>
<comment type="caution">
    <text evidence="2">The sequence shown here is derived from an EMBL/GenBank/DDBJ whole genome shotgun (WGS) entry which is preliminary data.</text>
</comment>
<dbReference type="EMBL" id="SCWF01000001">
    <property type="protein sequence ID" value="TDM15461.1"/>
    <property type="molecule type" value="Genomic_DNA"/>
</dbReference>
<dbReference type="InterPro" id="IPR014963">
    <property type="entry name" value="UPF0302_N"/>
</dbReference>
<feature type="domain" description="UPF0302" evidence="1">
    <location>
        <begin position="12"/>
        <end position="107"/>
    </location>
</feature>
<evidence type="ECO:0000313" key="3">
    <source>
        <dbReference type="Proteomes" id="UP000294843"/>
    </source>
</evidence>
<proteinExistence type="predicted"/>
<sequence>MSLMVTDLIEERRGLLKYILFKYHIKNKETVWVLNYLKDHPVMKYCRFSAPVDGLDGITLTASFQLLFSHQNMILTEADVIFNLLNAIEEPFYLYITFRDDKINQMYEYEWLLEQMDKQQLPDQLALSARMKTQMMAIVETRIDLALIMNERAGFQYYSKLLKKLKES</sequence>
<keyword evidence="3" id="KW-1185">Reference proteome</keyword>
<reference evidence="2 3" key="1">
    <citation type="submission" date="2019-01" db="EMBL/GenBank/DDBJ databases">
        <title>Draft genome sequences of the type strains of six Macrococcus species.</title>
        <authorList>
            <person name="Mazhar S."/>
            <person name="Altermann E."/>
            <person name="Hill C."/>
            <person name="Mcauliffe O."/>
        </authorList>
    </citation>
    <scope>NUCLEOTIDE SEQUENCE [LARGE SCALE GENOMIC DNA]</scope>
    <source>
        <strain evidence="2 3">ATCC 51825</strain>
    </source>
</reference>
<protein>
    <recommendedName>
        <fullName evidence="1">UPF0302 domain-containing protein</fullName>
    </recommendedName>
</protein>
<evidence type="ECO:0000259" key="1">
    <source>
        <dbReference type="Pfam" id="PF08864"/>
    </source>
</evidence>
<name>A0A4R6C2R9_9STAP</name>
<gene>
    <name evidence="2" type="ORF">ERX55_00725</name>
</gene>
<dbReference type="AlphaFoldDB" id="A0A4R6C2R9"/>
<dbReference type="Pfam" id="PF08864">
    <property type="entry name" value="UPF0302"/>
    <property type="match status" value="1"/>
</dbReference>
<accession>A0A4R6C2R9</accession>
<organism evidence="2 3">
    <name type="scientific">Macrococcus bovicus</name>
    <dbReference type="NCBI Taxonomy" id="69968"/>
    <lineage>
        <taxon>Bacteria</taxon>
        <taxon>Bacillati</taxon>
        <taxon>Bacillota</taxon>
        <taxon>Bacilli</taxon>
        <taxon>Bacillales</taxon>
        <taxon>Staphylococcaceae</taxon>
        <taxon>Macrococcus</taxon>
    </lineage>
</organism>
<dbReference type="Gene3D" id="3.40.1530.30">
    <property type="entry name" value="Uncharacterised family UPF0302, N-terminal domain"/>
    <property type="match status" value="1"/>
</dbReference>
<evidence type="ECO:0000313" key="2">
    <source>
        <dbReference type="EMBL" id="TDM15461.1"/>
    </source>
</evidence>
<dbReference type="InterPro" id="IPR038091">
    <property type="entry name" value="UPF0302_N_sf"/>
</dbReference>